<reference evidence="2 3" key="1">
    <citation type="submission" date="2018-07" db="EMBL/GenBank/DDBJ databases">
        <title>Leeuwenhoekiella genomics.</title>
        <authorList>
            <person name="Tahon G."/>
            <person name="Willems A."/>
        </authorList>
    </citation>
    <scope>NUCLEOTIDE SEQUENCE [LARGE SCALE GENOMIC DNA]</scope>
    <source>
        <strain evidence="2 3">R-50232</strain>
    </source>
</reference>
<dbReference type="Gene3D" id="2.40.50.100">
    <property type="match status" value="1"/>
</dbReference>
<dbReference type="EMBL" id="QOVI01000002">
    <property type="protein sequence ID" value="RXG16491.1"/>
    <property type="molecule type" value="Genomic_DNA"/>
</dbReference>
<dbReference type="InterPro" id="IPR008995">
    <property type="entry name" value="Mo/tungstate-bd_C_term_dom"/>
</dbReference>
<name>A0A4Q0NXF1_9FLAO</name>
<dbReference type="Pfam" id="PF03459">
    <property type="entry name" value="TOBE"/>
    <property type="match status" value="1"/>
</dbReference>
<protein>
    <submittedName>
        <fullName evidence="2">Molybdopterin-binding protein</fullName>
    </submittedName>
</protein>
<evidence type="ECO:0000313" key="3">
    <source>
        <dbReference type="Proteomes" id="UP000289821"/>
    </source>
</evidence>
<comment type="caution">
    <text evidence="2">The sequence shown here is derived from an EMBL/GenBank/DDBJ whole genome shotgun (WGS) entry which is preliminary data.</text>
</comment>
<accession>A0A4Q0NXF1</accession>
<dbReference type="Proteomes" id="UP000289821">
    <property type="component" value="Unassembled WGS sequence"/>
</dbReference>
<dbReference type="InterPro" id="IPR005116">
    <property type="entry name" value="Transp-assoc_OB_typ1"/>
</dbReference>
<feature type="domain" description="Transport-associated OB type 1" evidence="1">
    <location>
        <begin position="70"/>
        <end position="131"/>
    </location>
</feature>
<dbReference type="SUPFAM" id="SSF50331">
    <property type="entry name" value="MOP-like"/>
    <property type="match status" value="1"/>
</dbReference>
<organism evidence="2 3">
    <name type="scientific">Leeuwenhoekiella aestuarii</name>
    <dbReference type="NCBI Taxonomy" id="2249426"/>
    <lineage>
        <taxon>Bacteria</taxon>
        <taxon>Pseudomonadati</taxon>
        <taxon>Bacteroidota</taxon>
        <taxon>Flavobacteriia</taxon>
        <taxon>Flavobacteriales</taxon>
        <taxon>Flavobacteriaceae</taxon>
        <taxon>Leeuwenhoekiella</taxon>
    </lineage>
</organism>
<gene>
    <name evidence="2" type="ORF">DSM04_10264</name>
</gene>
<evidence type="ECO:0000313" key="2">
    <source>
        <dbReference type="EMBL" id="RXG16491.1"/>
    </source>
</evidence>
<sequence length="134" mass="14293">MNSLNGNISELEVSGNLTLAHVEITPQLLLKAIVIDTPKTVAYLKLGQQVALVFKETEVIISTDSQIKISLQNQIPASIINIESGQLLSKLNLSTSAGELNAIISTNAVKTLDLKAGNTVVAMVKLNEVMLQAL</sequence>
<proteinExistence type="predicted"/>
<dbReference type="RefSeq" id="WP_128760172.1">
    <property type="nucleotide sequence ID" value="NZ_QOVI01000002.1"/>
</dbReference>
<evidence type="ECO:0000259" key="1">
    <source>
        <dbReference type="Pfam" id="PF03459"/>
    </source>
</evidence>
<dbReference type="AlphaFoldDB" id="A0A4Q0NXF1"/>
<dbReference type="OrthoDB" id="8719578at2"/>
<keyword evidence="3" id="KW-1185">Reference proteome</keyword>